<dbReference type="SUPFAM" id="SSF54106">
    <property type="entry name" value="LysM domain"/>
    <property type="match status" value="1"/>
</dbReference>
<feature type="domain" description="LysM" evidence="11">
    <location>
        <begin position="48"/>
        <end position="92"/>
    </location>
</feature>
<evidence type="ECO:0000256" key="9">
    <source>
        <dbReference type="PROSITE-ProRule" id="PRU01373"/>
    </source>
</evidence>
<evidence type="ECO:0000256" key="2">
    <source>
        <dbReference type="ARBA" id="ARBA00005992"/>
    </source>
</evidence>
<comment type="similarity">
    <text evidence="2">Belongs to the YkuD family.</text>
</comment>
<dbReference type="InterPro" id="IPR018392">
    <property type="entry name" value="LysM"/>
</dbReference>
<evidence type="ECO:0000256" key="10">
    <source>
        <dbReference type="SAM" id="MobiDB-lite"/>
    </source>
</evidence>
<gene>
    <name evidence="13" type="ORF">DESUT3_26370</name>
</gene>
<evidence type="ECO:0000256" key="3">
    <source>
        <dbReference type="ARBA" id="ARBA00022676"/>
    </source>
</evidence>
<dbReference type="Gene3D" id="3.10.350.10">
    <property type="entry name" value="LysM domain"/>
    <property type="match status" value="1"/>
</dbReference>
<evidence type="ECO:0000256" key="5">
    <source>
        <dbReference type="ARBA" id="ARBA00022801"/>
    </source>
</evidence>
<evidence type="ECO:0000313" key="14">
    <source>
        <dbReference type="Proteomes" id="UP001319827"/>
    </source>
</evidence>
<keyword evidence="6 9" id="KW-0133">Cell shape</keyword>
<keyword evidence="8 9" id="KW-0961">Cell wall biogenesis/degradation</keyword>
<keyword evidence="3" id="KW-0328">Glycosyltransferase</keyword>
<dbReference type="SMART" id="SM00257">
    <property type="entry name" value="LysM"/>
    <property type="match status" value="1"/>
</dbReference>
<feature type="region of interest" description="Disordered" evidence="10">
    <location>
        <begin position="308"/>
        <end position="331"/>
    </location>
</feature>
<evidence type="ECO:0000313" key="13">
    <source>
        <dbReference type="EMBL" id="BCR05568.1"/>
    </source>
</evidence>
<dbReference type="CDD" id="cd16913">
    <property type="entry name" value="YkuD_like"/>
    <property type="match status" value="1"/>
</dbReference>
<dbReference type="InterPro" id="IPR050979">
    <property type="entry name" value="LD-transpeptidase"/>
</dbReference>
<reference evidence="13 14" key="2">
    <citation type="journal article" date="2021" name="Int. J. Syst. Evol. Microbiol.">
        <title>Isolation and Polyphasic Characterization of Desulfuromonas versatilis sp. Nov., an Electrogenic Bacteria Capable of Versatile Metabolism Isolated from a Graphene Oxide-Reducing Enrichment Culture.</title>
        <authorList>
            <person name="Xie L."/>
            <person name="Yoshida N."/>
            <person name="Ishii S."/>
            <person name="Meng L."/>
        </authorList>
    </citation>
    <scope>NUCLEOTIDE SEQUENCE [LARGE SCALE GENOMIC DNA]</scope>
    <source>
        <strain evidence="13 14">NIT-T3</strain>
    </source>
</reference>
<dbReference type="PROSITE" id="PS51782">
    <property type="entry name" value="LYSM"/>
    <property type="match status" value="1"/>
</dbReference>
<name>A0ABN6DZN5_9BACT</name>
<dbReference type="RefSeq" id="WP_221248985.1">
    <property type="nucleotide sequence ID" value="NZ_AP024355.1"/>
</dbReference>
<dbReference type="Pfam" id="PF01476">
    <property type="entry name" value="LysM"/>
    <property type="match status" value="1"/>
</dbReference>
<accession>A0ABN6DZN5</accession>
<evidence type="ECO:0000256" key="7">
    <source>
        <dbReference type="ARBA" id="ARBA00022984"/>
    </source>
</evidence>
<feature type="active site" description="Proton donor/acceptor" evidence="9">
    <location>
        <position position="197"/>
    </location>
</feature>
<evidence type="ECO:0000256" key="8">
    <source>
        <dbReference type="ARBA" id="ARBA00023316"/>
    </source>
</evidence>
<keyword evidence="7 9" id="KW-0573">Peptidoglycan synthesis</keyword>
<evidence type="ECO:0000256" key="6">
    <source>
        <dbReference type="ARBA" id="ARBA00022960"/>
    </source>
</evidence>
<keyword evidence="14" id="KW-1185">Reference proteome</keyword>
<feature type="domain" description="L,D-TPase catalytic" evidence="12">
    <location>
        <begin position="104"/>
        <end position="237"/>
    </location>
</feature>
<protein>
    <submittedName>
        <fullName evidence="13">L,D-transpeptidase</fullName>
    </submittedName>
</protein>
<dbReference type="InterPro" id="IPR036779">
    <property type="entry name" value="LysM_dom_sf"/>
</dbReference>
<sequence>MRPLGLAISIIIFTLLLLPGNGLAWHPRLEADSIIDGRGPAPIVGENLPYVVGQGETLIELARRAGVGYGAMVRANPGVDPWLPPPGKEIILPYAAILPLGSGPGITINLAEMRLYLVWDEAGSRRVRIYPIGIGREGRNTPEGLYKVISRAENPSWTPPPSIRKERPELPPVVPPGPDNPLGDFWIGLSAEGIGIHGTHKPLGIGRRVSSGCIRLYPEDIRDLFGRVKVGTPVRIIYQTVKLGVHDKGIFLEAHPDELGKSAGPLEEIAGQAQALGYDLRVDQQLLIDLVRQARGLPQMIAQIVGGQKTQPVEPPADKSVAALPAPLRDP</sequence>
<feature type="active site" description="Nucleophile" evidence="9">
    <location>
        <position position="213"/>
    </location>
</feature>
<evidence type="ECO:0000256" key="4">
    <source>
        <dbReference type="ARBA" id="ARBA00022679"/>
    </source>
</evidence>
<organism evidence="13 14">
    <name type="scientific">Desulfuromonas versatilis</name>
    <dbReference type="NCBI Taxonomy" id="2802975"/>
    <lineage>
        <taxon>Bacteria</taxon>
        <taxon>Pseudomonadati</taxon>
        <taxon>Thermodesulfobacteriota</taxon>
        <taxon>Desulfuromonadia</taxon>
        <taxon>Desulfuromonadales</taxon>
        <taxon>Desulfuromonadaceae</taxon>
        <taxon>Desulfuromonas</taxon>
    </lineage>
</organism>
<dbReference type="InterPro" id="IPR005490">
    <property type="entry name" value="LD_TPept_cat_dom"/>
</dbReference>
<dbReference type="Proteomes" id="UP001319827">
    <property type="component" value="Chromosome"/>
</dbReference>
<dbReference type="EMBL" id="AP024355">
    <property type="protein sequence ID" value="BCR05568.1"/>
    <property type="molecule type" value="Genomic_DNA"/>
</dbReference>
<comment type="pathway">
    <text evidence="1 9">Cell wall biogenesis; peptidoglycan biosynthesis.</text>
</comment>
<keyword evidence="5" id="KW-0378">Hydrolase</keyword>
<dbReference type="InterPro" id="IPR038063">
    <property type="entry name" value="Transpep_catalytic_dom"/>
</dbReference>
<evidence type="ECO:0000256" key="1">
    <source>
        <dbReference type="ARBA" id="ARBA00004752"/>
    </source>
</evidence>
<proteinExistence type="inferred from homology"/>
<reference evidence="13 14" key="1">
    <citation type="journal article" date="2016" name="C (Basel)">
        <title>Selective Growth of and Electricity Production by Marine Exoelectrogenic Bacteria in Self-Aggregated Hydrogel of Microbially Reduced Graphene Oxide.</title>
        <authorList>
            <person name="Yoshida N."/>
            <person name="Goto Y."/>
            <person name="Miyata Y."/>
        </authorList>
    </citation>
    <scope>NUCLEOTIDE SEQUENCE [LARGE SCALE GENOMIC DNA]</scope>
    <source>
        <strain evidence="13 14">NIT-T3</strain>
    </source>
</reference>
<dbReference type="CDD" id="cd00118">
    <property type="entry name" value="LysM"/>
    <property type="match status" value="1"/>
</dbReference>
<dbReference type="Pfam" id="PF03734">
    <property type="entry name" value="YkuD"/>
    <property type="match status" value="1"/>
</dbReference>
<evidence type="ECO:0000259" key="12">
    <source>
        <dbReference type="PROSITE" id="PS52029"/>
    </source>
</evidence>
<dbReference type="Gene3D" id="2.40.440.10">
    <property type="entry name" value="L,D-transpeptidase catalytic domain-like"/>
    <property type="match status" value="1"/>
</dbReference>
<dbReference type="PANTHER" id="PTHR30582">
    <property type="entry name" value="L,D-TRANSPEPTIDASE"/>
    <property type="match status" value="1"/>
</dbReference>
<evidence type="ECO:0000259" key="11">
    <source>
        <dbReference type="PROSITE" id="PS51782"/>
    </source>
</evidence>
<keyword evidence="4" id="KW-0808">Transferase</keyword>
<dbReference type="PANTHER" id="PTHR30582:SF24">
    <property type="entry name" value="L,D-TRANSPEPTIDASE ERFK_SRFK-RELATED"/>
    <property type="match status" value="1"/>
</dbReference>
<dbReference type="SUPFAM" id="SSF141523">
    <property type="entry name" value="L,D-transpeptidase catalytic domain-like"/>
    <property type="match status" value="1"/>
</dbReference>
<dbReference type="PROSITE" id="PS52029">
    <property type="entry name" value="LD_TPASE"/>
    <property type="match status" value="1"/>
</dbReference>